<organism evidence="2 3">
    <name type="scientific">Brassica oleracea var. oleracea</name>
    <dbReference type="NCBI Taxonomy" id="109376"/>
    <lineage>
        <taxon>Eukaryota</taxon>
        <taxon>Viridiplantae</taxon>
        <taxon>Streptophyta</taxon>
        <taxon>Embryophyta</taxon>
        <taxon>Tracheophyta</taxon>
        <taxon>Spermatophyta</taxon>
        <taxon>Magnoliopsida</taxon>
        <taxon>eudicotyledons</taxon>
        <taxon>Gunneridae</taxon>
        <taxon>Pentapetalae</taxon>
        <taxon>rosids</taxon>
        <taxon>malvids</taxon>
        <taxon>Brassicales</taxon>
        <taxon>Brassicaceae</taxon>
        <taxon>Brassiceae</taxon>
        <taxon>Brassica</taxon>
    </lineage>
</organism>
<dbReference type="Gramene" id="Bo8g037990.1">
    <property type="protein sequence ID" value="Bo8g037990.1"/>
    <property type="gene ID" value="Bo8g037990"/>
</dbReference>
<dbReference type="CDD" id="cd09272">
    <property type="entry name" value="RNase_HI_RT_Ty1"/>
    <property type="match status" value="1"/>
</dbReference>
<dbReference type="InterPro" id="IPR043502">
    <property type="entry name" value="DNA/RNA_pol_sf"/>
</dbReference>
<dbReference type="PANTHER" id="PTHR11439:SF480">
    <property type="entry name" value="REVERSE TRANSCRIPTASE TY1_COPIA-TYPE DOMAIN-CONTAINING PROTEIN"/>
    <property type="match status" value="1"/>
</dbReference>
<evidence type="ECO:0000313" key="2">
    <source>
        <dbReference type="EnsemblPlants" id="Bo8g037990.1"/>
    </source>
</evidence>
<feature type="domain" description="Reverse transcriptase Ty1/copia-type" evidence="1">
    <location>
        <begin position="1"/>
        <end position="145"/>
    </location>
</feature>
<reference evidence="2" key="2">
    <citation type="submission" date="2015-03" db="UniProtKB">
        <authorList>
            <consortium name="EnsemblPlants"/>
        </authorList>
    </citation>
    <scope>IDENTIFICATION</scope>
</reference>
<dbReference type="OMA" id="KEHWIAR"/>
<dbReference type="Pfam" id="PF07727">
    <property type="entry name" value="RVT_2"/>
    <property type="match status" value="1"/>
</dbReference>
<dbReference type="InterPro" id="IPR013103">
    <property type="entry name" value="RVT_2"/>
</dbReference>
<dbReference type="AlphaFoldDB" id="A0A0D3DLR7"/>
<dbReference type="STRING" id="109376.A0A0D3DLR7"/>
<name>A0A0D3DLR7_BRAOL</name>
<protein>
    <recommendedName>
        <fullName evidence="1">Reverse transcriptase Ty1/copia-type domain-containing protein</fullName>
    </recommendedName>
</protein>
<dbReference type="SUPFAM" id="SSF56672">
    <property type="entry name" value="DNA/RNA polymerases"/>
    <property type="match status" value="1"/>
</dbReference>
<dbReference type="eggNOG" id="KOG0017">
    <property type="taxonomic scope" value="Eukaryota"/>
</dbReference>
<accession>A0A0D3DLR7</accession>
<keyword evidence="3" id="KW-1185">Reference proteome</keyword>
<dbReference type="EnsemblPlants" id="Bo8g037990.1">
    <property type="protein sequence ID" value="Bo8g037990.1"/>
    <property type="gene ID" value="Bo8g037990"/>
</dbReference>
<dbReference type="PANTHER" id="PTHR11439">
    <property type="entry name" value="GAG-POL-RELATED RETROTRANSPOSON"/>
    <property type="match status" value="1"/>
</dbReference>
<evidence type="ECO:0000313" key="3">
    <source>
        <dbReference type="Proteomes" id="UP000032141"/>
    </source>
</evidence>
<dbReference type="HOGENOM" id="CLU_001650_10_0_1"/>
<dbReference type="Proteomes" id="UP000032141">
    <property type="component" value="Chromosome C8"/>
</dbReference>
<reference evidence="2 3" key="1">
    <citation type="journal article" date="2014" name="Genome Biol.">
        <title>Transcriptome and methylome profiling reveals relics of genome dominance in the mesopolyploid Brassica oleracea.</title>
        <authorList>
            <person name="Parkin I.A."/>
            <person name="Koh C."/>
            <person name="Tang H."/>
            <person name="Robinson S.J."/>
            <person name="Kagale S."/>
            <person name="Clarke W.E."/>
            <person name="Town C.D."/>
            <person name="Nixon J."/>
            <person name="Krishnakumar V."/>
            <person name="Bidwell S.L."/>
            <person name="Denoeud F."/>
            <person name="Belcram H."/>
            <person name="Links M.G."/>
            <person name="Just J."/>
            <person name="Clarke C."/>
            <person name="Bender T."/>
            <person name="Huebert T."/>
            <person name="Mason A.S."/>
            <person name="Pires J.C."/>
            <person name="Barker G."/>
            <person name="Moore J."/>
            <person name="Walley P.G."/>
            <person name="Manoli S."/>
            <person name="Batley J."/>
            <person name="Edwards D."/>
            <person name="Nelson M.N."/>
            <person name="Wang X."/>
            <person name="Paterson A.H."/>
            <person name="King G."/>
            <person name="Bancroft I."/>
            <person name="Chalhoub B."/>
            <person name="Sharpe A.G."/>
        </authorList>
    </citation>
    <scope>NUCLEOTIDE SEQUENCE</scope>
    <source>
        <strain evidence="2 3">cv. TO1000</strain>
    </source>
</reference>
<evidence type="ECO:0000259" key="1">
    <source>
        <dbReference type="Pfam" id="PF07727"/>
    </source>
</evidence>
<sequence length="286" mass="32025">MEQPPGFESQEYPNHVCKLKKALYGLKQAPRAWYGKVAQFLQFFGYIASSADPSIFFKRSGRAHVVVLLYVDDMIITGNDDAEIARIQEDMSVRFEMKKLGELNNFLGLEVERVKDGIFIGQQGYGKRIVDRFGVHQGKVHSTPLDTNIRLKRDEGSLLANPRPYRSLVGSLLYLTITRPDIAFAVGLVSRFMQEPRKPHLEAAKKILKYVKTTLGMGLMYKYNAKVSLHGFTDADFGGDLDDRKSTSGFVFLCGDTSISWCSKKQATVSLSTTEAEYKASTLAAQ</sequence>
<proteinExistence type="predicted"/>